<proteinExistence type="predicted"/>
<accession>A0ACB8BFK1</accession>
<sequence>MPPLTAEEKVMIARGEMPTVKRPHEESGSRPRATKKVKRQRIKKDAQSANATVVDVIPPASMGVDAPVASTRHYDREREAASRSLEEKAEALALVPEAPGTMSTLPVCDTCGDVGEVYHCTRIGCERRVCVSNAPIESGIRKITNFLSRLLRVIFIRKAQ</sequence>
<organism evidence="1 2">
    <name type="scientific">Leucogyrophana mollusca</name>
    <dbReference type="NCBI Taxonomy" id="85980"/>
    <lineage>
        <taxon>Eukaryota</taxon>
        <taxon>Fungi</taxon>
        <taxon>Dikarya</taxon>
        <taxon>Basidiomycota</taxon>
        <taxon>Agaricomycotina</taxon>
        <taxon>Agaricomycetes</taxon>
        <taxon>Agaricomycetidae</taxon>
        <taxon>Boletales</taxon>
        <taxon>Boletales incertae sedis</taxon>
        <taxon>Leucogyrophana</taxon>
    </lineage>
</organism>
<dbReference type="EMBL" id="MU266437">
    <property type="protein sequence ID" value="KAH7923956.1"/>
    <property type="molecule type" value="Genomic_DNA"/>
</dbReference>
<name>A0ACB8BFK1_9AGAM</name>
<keyword evidence="2" id="KW-1185">Reference proteome</keyword>
<evidence type="ECO:0000313" key="2">
    <source>
        <dbReference type="Proteomes" id="UP000790709"/>
    </source>
</evidence>
<reference evidence="1" key="1">
    <citation type="journal article" date="2021" name="New Phytol.">
        <title>Evolutionary innovations through gain and loss of genes in the ectomycorrhizal Boletales.</title>
        <authorList>
            <person name="Wu G."/>
            <person name="Miyauchi S."/>
            <person name="Morin E."/>
            <person name="Kuo A."/>
            <person name="Drula E."/>
            <person name="Varga T."/>
            <person name="Kohler A."/>
            <person name="Feng B."/>
            <person name="Cao Y."/>
            <person name="Lipzen A."/>
            <person name="Daum C."/>
            <person name="Hundley H."/>
            <person name="Pangilinan J."/>
            <person name="Johnson J."/>
            <person name="Barry K."/>
            <person name="LaButti K."/>
            <person name="Ng V."/>
            <person name="Ahrendt S."/>
            <person name="Min B."/>
            <person name="Choi I.G."/>
            <person name="Park H."/>
            <person name="Plett J.M."/>
            <person name="Magnuson J."/>
            <person name="Spatafora J.W."/>
            <person name="Nagy L.G."/>
            <person name="Henrissat B."/>
            <person name="Grigoriev I.V."/>
            <person name="Yang Z.L."/>
            <person name="Xu J."/>
            <person name="Martin F.M."/>
        </authorList>
    </citation>
    <scope>NUCLEOTIDE SEQUENCE</scope>
    <source>
        <strain evidence="1">KUC20120723A-06</strain>
    </source>
</reference>
<dbReference type="Proteomes" id="UP000790709">
    <property type="component" value="Unassembled WGS sequence"/>
</dbReference>
<comment type="caution">
    <text evidence="1">The sequence shown here is derived from an EMBL/GenBank/DDBJ whole genome shotgun (WGS) entry which is preliminary data.</text>
</comment>
<gene>
    <name evidence="1" type="ORF">BV22DRAFT_546112</name>
</gene>
<protein>
    <submittedName>
        <fullName evidence="1">Uncharacterized protein</fullName>
    </submittedName>
</protein>
<evidence type="ECO:0000313" key="1">
    <source>
        <dbReference type="EMBL" id="KAH7923956.1"/>
    </source>
</evidence>